<evidence type="ECO:0000256" key="5">
    <source>
        <dbReference type="ARBA" id="ARBA00022741"/>
    </source>
</evidence>
<dbReference type="SMART" id="SM00388">
    <property type="entry name" value="HisKA"/>
    <property type="match status" value="1"/>
</dbReference>
<feature type="transmembrane region" description="Helical" evidence="9">
    <location>
        <begin position="6"/>
        <end position="25"/>
    </location>
</feature>
<dbReference type="AlphaFoldDB" id="A0A7V3ZZR1"/>
<organism evidence="11">
    <name type="scientific">candidate division WOR-3 bacterium</name>
    <dbReference type="NCBI Taxonomy" id="2052148"/>
    <lineage>
        <taxon>Bacteria</taxon>
        <taxon>Bacteria division WOR-3</taxon>
    </lineage>
</organism>
<feature type="transmembrane region" description="Helical" evidence="9">
    <location>
        <begin position="149"/>
        <end position="173"/>
    </location>
</feature>
<keyword evidence="3" id="KW-0597">Phosphoprotein</keyword>
<dbReference type="Gene3D" id="3.30.565.10">
    <property type="entry name" value="Histidine kinase-like ATPase, C-terminal domain"/>
    <property type="match status" value="1"/>
</dbReference>
<dbReference type="Pfam" id="PF02518">
    <property type="entry name" value="HATPase_c"/>
    <property type="match status" value="1"/>
</dbReference>
<keyword evidence="8" id="KW-0902">Two-component regulatory system</keyword>
<evidence type="ECO:0000256" key="9">
    <source>
        <dbReference type="SAM" id="Phobius"/>
    </source>
</evidence>
<evidence type="ECO:0000256" key="7">
    <source>
        <dbReference type="ARBA" id="ARBA00022840"/>
    </source>
</evidence>
<name>A0A7V3ZZR1_UNCW3</name>
<proteinExistence type="predicted"/>
<evidence type="ECO:0000256" key="2">
    <source>
        <dbReference type="ARBA" id="ARBA00012438"/>
    </source>
</evidence>
<gene>
    <name evidence="11" type="ORF">ENU66_08775</name>
</gene>
<keyword evidence="5" id="KW-0547">Nucleotide-binding</keyword>
<evidence type="ECO:0000256" key="6">
    <source>
        <dbReference type="ARBA" id="ARBA00022777"/>
    </source>
</evidence>
<keyword evidence="9" id="KW-0812">Transmembrane</keyword>
<dbReference type="PANTHER" id="PTHR43065:SF10">
    <property type="entry name" value="PEROXIDE STRESS-ACTIVATED HISTIDINE KINASE MAK3"/>
    <property type="match status" value="1"/>
</dbReference>
<dbReference type="InterPro" id="IPR005467">
    <property type="entry name" value="His_kinase_dom"/>
</dbReference>
<dbReference type="InterPro" id="IPR003594">
    <property type="entry name" value="HATPase_dom"/>
</dbReference>
<dbReference type="PRINTS" id="PR00344">
    <property type="entry name" value="BCTRLSENSOR"/>
</dbReference>
<dbReference type="SMART" id="SM00387">
    <property type="entry name" value="HATPase_c"/>
    <property type="match status" value="1"/>
</dbReference>
<dbReference type="InterPro" id="IPR036890">
    <property type="entry name" value="HATPase_C_sf"/>
</dbReference>
<evidence type="ECO:0000313" key="11">
    <source>
        <dbReference type="EMBL" id="HGL18406.1"/>
    </source>
</evidence>
<dbReference type="SUPFAM" id="SSF55874">
    <property type="entry name" value="ATPase domain of HSP90 chaperone/DNA topoisomerase II/histidine kinase"/>
    <property type="match status" value="1"/>
</dbReference>
<dbReference type="GO" id="GO:0000155">
    <property type="term" value="F:phosphorelay sensor kinase activity"/>
    <property type="evidence" value="ECO:0007669"/>
    <property type="project" value="InterPro"/>
</dbReference>
<dbReference type="EMBL" id="DTDJ01000051">
    <property type="protein sequence ID" value="HGL18406.1"/>
    <property type="molecule type" value="Genomic_DNA"/>
</dbReference>
<dbReference type="InterPro" id="IPR004358">
    <property type="entry name" value="Sig_transdc_His_kin-like_C"/>
</dbReference>
<keyword evidence="9" id="KW-1133">Transmembrane helix</keyword>
<dbReference type="SUPFAM" id="SSF47384">
    <property type="entry name" value="Homodimeric domain of signal transducing histidine kinase"/>
    <property type="match status" value="1"/>
</dbReference>
<evidence type="ECO:0000256" key="4">
    <source>
        <dbReference type="ARBA" id="ARBA00022679"/>
    </source>
</evidence>
<keyword evidence="7" id="KW-0067">ATP-binding</keyword>
<evidence type="ECO:0000256" key="3">
    <source>
        <dbReference type="ARBA" id="ARBA00022553"/>
    </source>
</evidence>
<keyword evidence="4" id="KW-0808">Transferase</keyword>
<reference evidence="11" key="1">
    <citation type="journal article" date="2020" name="mSystems">
        <title>Genome- and Community-Level Interaction Insights into Carbon Utilization and Element Cycling Functions of Hydrothermarchaeota in Hydrothermal Sediment.</title>
        <authorList>
            <person name="Zhou Z."/>
            <person name="Liu Y."/>
            <person name="Xu W."/>
            <person name="Pan J."/>
            <person name="Luo Z.H."/>
            <person name="Li M."/>
        </authorList>
    </citation>
    <scope>NUCLEOTIDE SEQUENCE [LARGE SCALE GENOMIC DNA]</scope>
    <source>
        <strain evidence="11">SpSt-69</strain>
    </source>
</reference>
<dbReference type="PANTHER" id="PTHR43065">
    <property type="entry name" value="SENSOR HISTIDINE KINASE"/>
    <property type="match status" value="1"/>
</dbReference>
<evidence type="ECO:0000259" key="10">
    <source>
        <dbReference type="PROSITE" id="PS50109"/>
    </source>
</evidence>
<dbReference type="InterPro" id="IPR003661">
    <property type="entry name" value="HisK_dim/P_dom"/>
</dbReference>
<keyword evidence="6 11" id="KW-0418">Kinase</keyword>
<keyword evidence="9" id="KW-0472">Membrane</keyword>
<dbReference type="GO" id="GO:0005524">
    <property type="term" value="F:ATP binding"/>
    <property type="evidence" value="ECO:0007669"/>
    <property type="project" value="UniProtKB-KW"/>
</dbReference>
<dbReference type="Gene3D" id="1.10.287.130">
    <property type="match status" value="1"/>
</dbReference>
<accession>A0A7V3ZZR1</accession>
<evidence type="ECO:0000256" key="1">
    <source>
        <dbReference type="ARBA" id="ARBA00000085"/>
    </source>
</evidence>
<dbReference type="CDD" id="cd00082">
    <property type="entry name" value="HisKA"/>
    <property type="match status" value="1"/>
</dbReference>
<dbReference type="PROSITE" id="PS50109">
    <property type="entry name" value="HIS_KIN"/>
    <property type="match status" value="1"/>
</dbReference>
<comment type="caution">
    <text evidence="11">The sequence shown here is derived from an EMBL/GenBank/DDBJ whole genome shotgun (WGS) entry which is preliminary data.</text>
</comment>
<dbReference type="EC" id="2.7.13.3" evidence="2"/>
<evidence type="ECO:0000256" key="8">
    <source>
        <dbReference type="ARBA" id="ARBA00023012"/>
    </source>
</evidence>
<comment type="catalytic activity">
    <reaction evidence="1">
        <text>ATP + protein L-histidine = ADP + protein N-phospho-L-histidine.</text>
        <dbReference type="EC" id="2.7.13.3"/>
    </reaction>
</comment>
<dbReference type="InterPro" id="IPR036097">
    <property type="entry name" value="HisK_dim/P_sf"/>
</dbReference>
<feature type="domain" description="Histidine kinase" evidence="10">
    <location>
        <begin position="203"/>
        <end position="409"/>
    </location>
</feature>
<dbReference type="Pfam" id="PF00512">
    <property type="entry name" value="HisKA"/>
    <property type="match status" value="1"/>
</dbReference>
<protein>
    <recommendedName>
        <fullName evidence="2">histidine kinase</fullName>
        <ecNumber evidence="2">2.7.13.3</ecNumber>
    </recommendedName>
</protein>
<sequence>MKFKNLVFVFLVDIFVVFAFFLYLVRREQKVFREVAERDTQIRTILVREMFFNIIQSEKEVDDSMLKVIVDSTNLDYVALVRQGRLVNWASKYEGFLPVEDFENIKPGAKRVIKLPDYSILEYSFPVDTFIAICGFSDEPFSNLTRLTIYGMAFLVLGLFVLFGVTVFSFYLLTRKLQEKELVLAKEQEKSKYFRELAGFSSQIAHEVKNPLNSINIALQVAKQKGFTDDIVKIIDAEIDRLNSIVQRFSSLSKKLEPQLRDVEMPELIDEVAKEMAPFAQFHGIKIELDLKGCQQKFKSDPLLLKQALINIIKNAIEAFEGVERDEKVIKITCNKVRRRIIILVEDNGMGMDEEVVKRAFDLFYTTKAQGMGLGLNMVRRIMDSLGGEVKLQSIKGVGTKVELTFNDV</sequence>